<feature type="transmembrane region" description="Helical" evidence="2">
    <location>
        <begin position="700"/>
        <end position="722"/>
    </location>
</feature>
<evidence type="ECO:0000313" key="3">
    <source>
        <dbReference type="EMBL" id="ROT63483.1"/>
    </source>
</evidence>
<name>A0A3R7LSS9_PENVA</name>
<dbReference type="EMBL" id="QCYY01003434">
    <property type="protein sequence ID" value="ROT63483.1"/>
    <property type="molecule type" value="Genomic_DNA"/>
</dbReference>
<protein>
    <submittedName>
        <fullName evidence="3">Uncharacterized protein</fullName>
    </submittedName>
</protein>
<proteinExistence type="predicted"/>
<gene>
    <name evidence="3" type="ORF">C7M84_018621</name>
</gene>
<feature type="transmembrane region" description="Helical" evidence="2">
    <location>
        <begin position="662"/>
        <end position="680"/>
    </location>
</feature>
<keyword evidence="2" id="KW-1133">Transmembrane helix</keyword>
<feature type="compositionally biased region" description="Basic residues" evidence="1">
    <location>
        <begin position="365"/>
        <end position="377"/>
    </location>
</feature>
<feature type="compositionally biased region" description="Basic residues" evidence="1">
    <location>
        <begin position="315"/>
        <end position="326"/>
    </location>
</feature>
<feature type="compositionally biased region" description="Low complexity" evidence="1">
    <location>
        <begin position="382"/>
        <end position="405"/>
    </location>
</feature>
<keyword evidence="2" id="KW-0472">Membrane</keyword>
<feature type="region of interest" description="Disordered" evidence="1">
    <location>
        <begin position="360"/>
        <end position="453"/>
    </location>
</feature>
<feature type="region of interest" description="Disordered" evidence="1">
    <location>
        <begin position="311"/>
        <end position="338"/>
    </location>
</feature>
<reference evidence="3 4" key="1">
    <citation type="submission" date="2018-04" db="EMBL/GenBank/DDBJ databases">
        <authorList>
            <person name="Zhang X."/>
            <person name="Yuan J."/>
            <person name="Li F."/>
            <person name="Xiang J."/>
        </authorList>
    </citation>
    <scope>NUCLEOTIDE SEQUENCE [LARGE SCALE GENOMIC DNA]</scope>
    <source>
        <tissue evidence="3">Muscle</tissue>
    </source>
</reference>
<dbReference type="AlphaFoldDB" id="A0A3R7LSS9"/>
<dbReference type="Proteomes" id="UP000283509">
    <property type="component" value="Unassembled WGS sequence"/>
</dbReference>
<evidence type="ECO:0000256" key="2">
    <source>
        <dbReference type="SAM" id="Phobius"/>
    </source>
</evidence>
<feature type="region of interest" description="Disordered" evidence="1">
    <location>
        <begin position="196"/>
        <end position="292"/>
    </location>
</feature>
<keyword evidence="2" id="KW-0812">Transmembrane</keyword>
<accession>A0A3R7LSS9</accession>
<evidence type="ECO:0000313" key="4">
    <source>
        <dbReference type="Proteomes" id="UP000283509"/>
    </source>
</evidence>
<sequence>MSPTPPPVPVPPPVGTYSRRRSWCHPAADNAQTIAFQGGTAFHAAVCCLPLFKPPAAKGPQLAGGGGSQRAPGPRPIKHRRQLEQAEADSSVMQHIERDAISDALRPPPPFRPLNNISLCSARERTHAAGTKSTRARCYVPAARTPAVRRYATHAHDDEPDDGRKKCMRASAWQTNAVSESPIASVHEGIACRGREEGRPWWGGTQDKTAKDEKEQKARRHNGMKINPRSASDPRASPRPRPPRQPFRNPVRPRPCADRGHLRSRRTHPFPSNCEKKPDEKRTSPLGAASCSSRARMHAFGDGRYARPVNGFRPKPFRRTRHRRLRIPSPSAAGNPWRRLPAQSFRCRSLSLICRPGFGADRSERRRRQSVKKRAPRPRPPEASAISPPRARPPASSRAVRSAESCTLPSGAPALAASRRQESAAVLRTDPVRASLGSPRTKGPAAVSRQRRQRSGVAVITVLRAARRSGQRGGSRPRCLSAQEYVTAESASLRRTTASTWPVAGAEGRAPEFLPRGGLALGRGGHRGHRGGPGTQDLGDVALLPRGLGARLGPAAAPVRLGPLDAPPPLRLSCLRWVSPPLFPCSCCSFSSFSLTLHSPRDSPVPRARPGTKGIPRDCLRVFRQIEVFLLLFTSLFFLLYPPFFSSSSSLSTSILLRFSPFLLRFLFFFPLSTSPFSVFSPLPPLSPALPSPFSPSSSLHFLLILSVYLPPPIPFSCFIPATKNAI</sequence>
<feature type="transmembrane region" description="Helical" evidence="2">
    <location>
        <begin position="622"/>
        <end position="641"/>
    </location>
</feature>
<feature type="compositionally biased region" description="Basic and acidic residues" evidence="1">
    <location>
        <begin position="274"/>
        <end position="283"/>
    </location>
</feature>
<organism evidence="3 4">
    <name type="scientific">Penaeus vannamei</name>
    <name type="common">Whiteleg shrimp</name>
    <name type="synonym">Litopenaeus vannamei</name>
    <dbReference type="NCBI Taxonomy" id="6689"/>
    <lineage>
        <taxon>Eukaryota</taxon>
        <taxon>Metazoa</taxon>
        <taxon>Ecdysozoa</taxon>
        <taxon>Arthropoda</taxon>
        <taxon>Crustacea</taxon>
        <taxon>Multicrustacea</taxon>
        <taxon>Malacostraca</taxon>
        <taxon>Eumalacostraca</taxon>
        <taxon>Eucarida</taxon>
        <taxon>Decapoda</taxon>
        <taxon>Dendrobranchiata</taxon>
        <taxon>Penaeoidea</taxon>
        <taxon>Penaeidae</taxon>
        <taxon>Penaeus</taxon>
    </lineage>
</organism>
<evidence type="ECO:0000256" key="1">
    <source>
        <dbReference type="SAM" id="MobiDB-lite"/>
    </source>
</evidence>
<keyword evidence="4" id="KW-1185">Reference proteome</keyword>
<reference evidence="3 4" key="2">
    <citation type="submission" date="2019-01" db="EMBL/GenBank/DDBJ databases">
        <title>The decoding of complex shrimp genome reveals the adaptation for benthos swimmer, frequently molting mechanism and breeding impact on genome.</title>
        <authorList>
            <person name="Sun Y."/>
            <person name="Gao Y."/>
            <person name="Yu Y."/>
        </authorList>
    </citation>
    <scope>NUCLEOTIDE SEQUENCE [LARGE SCALE GENOMIC DNA]</scope>
    <source>
        <tissue evidence="3">Muscle</tissue>
    </source>
</reference>
<comment type="caution">
    <text evidence="3">The sequence shown here is derived from an EMBL/GenBank/DDBJ whole genome shotgun (WGS) entry which is preliminary data.</text>
</comment>